<keyword evidence="1" id="KW-0614">Plasmid</keyword>
<dbReference type="RefSeq" id="WP_086929052.1">
    <property type="nucleotide sequence ID" value="NZ_CP021363.1"/>
</dbReference>
<dbReference type="EMBL" id="CP021367">
    <property type="protein sequence ID" value="ART61284.1"/>
    <property type="molecule type" value="Genomic_DNA"/>
</dbReference>
<organism evidence="1 2">
    <name type="scientific">Acidovorax carolinensis</name>
    <dbReference type="NCBI Taxonomy" id="553814"/>
    <lineage>
        <taxon>Bacteria</taxon>
        <taxon>Pseudomonadati</taxon>
        <taxon>Pseudomonadota</taxon>
        <taxon>Betaproteobacteria</taxon>
        <taxon>Burkholderiales</taxon>
        <taxon>Comamonadaceae</taxon>
        <taxon>Acidovorax</taxon>
    </lineage>
</organism>
<reference evidence="1" key="1">
    <citation type="submission" date="2017-05" db="EMBL/GenBank/DDBJ databases">
        <title>Polyphasic characterization of four soil-derived phenanthrene-degrading Acidovorax strains and proposal of Acidovorax phenanthrenivorans sp. nov.</title>
        <authorList>
            <person name="Singleton D."/>
            <person name="Lee J."/>
            <person name="Dickey A.N."/>
            <person name="Stroud A."/>
            <person name="Scholl E.H."/>
            <person name="Wright F.A."/>
            <person name="Aitken M.D."/>
        </authorList>
    </citation>
    <scope>NUCLEOTIDE SEQUENCE</scope>
    <source>
        <strain evidence="1">P4</strain>
        <plasmid evidence="1">pACP4.1</plasmid>
    </source>
</reference>
<protein>
    <submittedName>
        <fullName evidence="1">Uncharacterized protein</fullName>
    </submittedName>
</protein>
<geneLocation type="plasmid" evidence="1 2">
    <name>pACP4.1</name>
</geneLocation>
<keyword evidence="2" id="KW-1185">Reference proteome</keyword>
<gene>
    <name evidence="1" type="ORF">CBP36_20180</name>
</gene>
<name>A0A240UIF1_9BURK</name>
<dbReference type="OrthoDB" id="8824253at2"/>
<evidence type="ECO:0000313" key="1">
    <source>
        <dbReference type="EMBL" id="ART61284.1"/>
    </source>
</evidence>
<sequence length="144" mass="15913">MLGVYDPGALEKLRGKILASGAHPPNASFRLIDYAASWGGWRVQLPGVLGHGTFYFYFSDYGGREPALIEAQYFRDEAYAKAGVDLYMRARQRFSKVARNSILNITEAVAPGNRSNFIVGTWMTLVNGVPRQIRNRMAAATGLP</sequence>
<dbReference type="Proteomes" id="UP000194440">
    <property type="component" value="Plasmid pACP4.1"/>
</dbReference>
<proteinExistence type="predicted"/>
<dbReference type="KEGG" id="acis:CBP35_20160"/>
<evidence type="ECO:0000313" key="2">
    <source>
        <dbReference type="Proteomes" id="UP000194440"/>
    </source>
</evidence>
<accession>A0A240UIF1</accession>
<dbReference type="AlphaFoldDB" id="A0A240UIF1"/>
<dbReference type="KEGG" id="acip:CBP36_20180"/>